<dbReference type="Proteomes" id="UP000321569">
    <property type="component" value="Unassembled WGS sequence"/>
</dbReference>
<protein>
    <submittedName>
        <fullName evidence="1">Uncharacterized protein</fullName>
    </submittedName>
</protein>
<dbReference type="OrthoDB" id="2918624at2"/>
<dbReference type="RefSeq" id="WP_056982447.1">
    <property type="nucleotide sequence ID" value="NZ_BKAM01000050.1"/>
</dbReference>
<name>A0A512PPI4_9LACO</name>
<dbReference type="EMBL" id="BKAM01000050">
    <property type="protein sequence ID" value="GEP73100.1"/>
    <property type="molecule type" value="Genomic_DNA"/>
</dbReference>
<organism evidence="1 2">
    <name type="scientific">Lentilactobacillus rapi</name>
    <dbReference type="NCBI Taxonomy" id="481723"/>
    <lineage>
        <taxon>Bacteria</taxon>
        <taxon>Bacillati</taxon>
        <taxon>Bacillota</taxon>
        <taxon>Bacilli</taxon>
        <taxon>Lactobacillales</taxon>
        <taxon>Lactobacillaceae</taxon>
        <taxon>Lentilactobacillus</taxon>
    </lineage>
</organism>
<proteinExistence type="predicted"/>
<dbReference type="AlphaFoldDB" id="A0A512PPI4"/>
<gene>
    <name evidence="1" type="ORF">LRA02_19680</name>
</gene>
<evidence type="ECO:0000313" key="1">
    <source>
        <dbReference type="EMBL" id="GEP73100.1"/>
    </source>
</evidence>
<sequence>MSETNDWLKNQLGQLKEGEPSFINRSILTATKALADEQDKRIRQAQDEIDGRIWSPDKW</sequence>
<evidence type="ECO:0000313" key="2">
    <source>
        <dbReference type="Proteomes" id="UP000321569"/>
    </source>
</evidence>
<accession>A0A512PPI4</accession>
<reference evidence="1 2" key="1">
    <citation type="submission" date="2019-07" db="EMBL/GenBank/DDBJ databases">
        <title>Whole genome shotgun sequence of Lactobacillus rapi NBRC 109618.</title>
        <authorList>
            <person name="Hosoyama A."/>
            <person name="Uohara A."/>
            <person name="Ohji S."/>
            <person name="Ichikawa N."/>
        </authorList>
    </citation>
    <scope>NUCLEOTIDE SEQUENCE [LARGE SCALE GENOMIC DNA]</scope>
    <source>
        <strain evidence="1 2">NBRC 109618</strain>
    </source>
</reference>
<dbReference type="STRING" id="1423795.FD12_GL002709"/>
<comment type="caution">
    <text evidence="1">The sequence shown here is derived from an EMBL/GenBank/DDBJ whole genome shotgun (WGS) entry which is preliminary data.</text>
</comment>